<protein>
    <submittedName>
        <fullName evidence="1">Uncharacterized protein</fullName>
    </submittedName>
</protein>
<sequence length="170" mass="18170">MDNRYEHSAYIDDAGYVHALGSTGNEGSTRVAPLSAVAHEKGVSTIIHNHPHGGADGRKWGGPLSGGDLEYIASAYNRSGGRVKRIVATSNEGTYSALVTKSVSGKAVKSAAKRADASVMSRKYQSEIAMWRAMNKAYTSEFAKIGIEISYEKQPKKSGLLVTQKTGTYA</sequence>
<name>A0A8S5TPA0_9CAUD</name>
<accession>A0A8S5TPA0</accession>
<proteinExistence type="predicted"/>
<organism evidence="1">
    <name type="scientific">Siphoviridae sp. ctPrm3</name>
    <dbReference type="NCBI Taxonomy" id="2827864"/>
    <lineage>
        <taxon>Viruses</taxon>
        <taxon>Duplodnaviria</taxon>
        <taxon>Heunggongvirae</taxon>
        <taxon>Uroviricota</taxon>
        <taxon>Caudoviricetes</taxon>
    </lineage>
</organism>
<evidence type="ECO:0000313" key="1">
    <source>
        <dbReference type="EMBL" id="DAF64961.1"/>
    </source>
</evidence>
<reference evidence="1" key="1">
    <citation type="journal article" date="2021" name="Proc. Natl. Acad. Sci. U.S.A.">
        <title>A Catalog of Tens of Thousands of Viruses from Human Metagenomes Reveals Hidden Associations with Chronic Diseases.</title>
        <authorList>
            <person name="Tisza M.J."/>
            <person name="Buck C.B."/>
        </authorList>
    </citation>
    <scope>NUCLEOTIDE SEQUENCE</scope>
    <source>
        <strain evidence="1">CtPrm3</strain>
    </source>
</reference>
<dbReference type="EMBL" id="BK032870">
    <property type="protein sequence ID" value="DAF64961.1"/>
    <property type="molecule type" value="Genomic_DNA"/>
</dbReference>